<dbReference type="Pfam" id="PF01973">
    <property type="entry name" value="MptE-like"/>
    <property type="match status" value="1"/>
</dbReference>
<evidence type="ECO:0000313" key="3">
    <source>
        <dbReference type="Proteomes" id="UP000574276"/>
    </source>
</evidence>
<feature type="domain" description="6-hydroxymethylpterin diphosphokinase MptE-like" evidence="1">
    <location>
        <begin position="212"/>
        <end position="380"/>
    </location>
</feature>
<evidence type="ECO:0000313" key="2">
    <source>
        <dbReference type="EMBL" id="MBB2184193.1"/>
    </source>
</evidence>
<reference evidence="2 3" key="1">
    <citation type="submission" date="2020-07" db="EMBL/GenBank/DDBJ databases">
        <title>Characterization and genome sequencing of isolate MD1, a novel member within the family Lachnospiraceae.</title>
        <authorList>
            <person name="Rettenmaier R."/>
            <person name="Di Bello L."/>
            <person name="Zinser C."/>
            <person name="Scheitz K."/>
            <person name="Liebl W."/>
            <person name="Zverlov V."/>
        </authorList>
    </citation>
    <scope>NUCLEOTIDE SEQUENCE [LARGE SCALE GENOMIC DNA]</scope>
    <source>
        <strain evidence="2 3">MD1</strain>
    </source>
</reference>
<comment type="caution">
    <text evidence="2">The sequence shown here is derived from an EMBL/GenBank/DDBJ whole genome shotgun (WGS) entry which is preliminary data.</text>
</comment>
<proteinExistence type="predicted"/>
<gene>
    <name evidence="2" type="ORF">H0486_15040</name>
</gene>
<dbReference type="EMBL" id="JACEGA010000001">
    <property type="protein sequence ID" value="MBB2184193.1"/>
    <property type="molecule type" value="Genomic_DNA"/>
</dbReference>
<dbReference type="PANTHER" id="PTHR41786:SF1">
    <property type="entry name" value="6-HYDROXYMETHYLPTERIN DIPHOSPHOKINASE MPTE-LIKE DOMAIN-CONTAINING PROTEIN"/>
    <property type="match status" value="1"/>
</dbReference>
<protein>
    <submittedName>
        <fullName evidence="2">Motility associated factor glycosyltransferase family protein</fullName>
    </submittedName>
</protein>
<keyword evidence="2" id="KW-0808">Transferase</keyword>
<organism evidence="2 3">
    <name type="scientific">Variimorphobacter saccharofermentans</name>
    <dbReference type="NCBI Taxonomy" id="2755051"/>
    <lineage>
        <taxon>Bacteria</taxon>
        <taxon>Bacillati</taxon>
        <taxon>Bacillota</taxon>
        <taxon>Clostridia</taxon>
        <taxon>Lachnospirales</taxon>
        <taxon>Lachnospiraceae</taxon>
        <taxon>Variimorphobacter</taxon>
    </lineage>
</organism>
<sequence length="611" mass="70684">MNYLENNMECIKKNRPYMYKRLIETETRDTSDQISEIKSVITKDNSKTLYIKKGTKYYRLNSIYSPSNEANIWADQFELKSLSSIISMFGFGNGEFARSLINRIRDKDILVIYEPSIEVFYHVIEEYDITDILSNMQVSFTVEKINDIEFHNTLRVVLDINNISTQIICTHPFYDKIFPESGVSFFKELKDSYYNAKININTEIAFGKRFIENTLHNIRYLRDSISIHELKSIVPTDIPAMIIAAGPSVSEQIEYIRQAKGKVVIFAVDRILEFLLENGIEPDFVVTLDPMKPVQFFSNRTDVTIPLLCFIEANHEILDRHIGKKIFCNCTDFLKQVYENINKKPPMVLSSSSVATLSCLVCVELGFTDIILVGQDLAYDGNKSHSGREEISPNTNRDIELEDIEGKPIRSRYDWKSFKIWYEDLIALKPHINIIDAKTKGAKINGSTIMPLKDVLVKYCNQEFDYNTIANININTFDQEGIYAVKHYLDKNYNNIEKIIKKAKGSIKYCNILIDEINHKKFNSGIELQYVTKIRKNNQFIQKSSLYKLIDIYVKAVSMQDILEMNKLSEDYSENKLITYMKTKKINEAIIEAADFIKPKLEDAIKQVVPM</sequence>
<dbReference type="GO" id="GO:0016740">
    <property type="term" value="F:transferase activity"/>
    <property type="evidence" value="ECO:0007669"/>
    <property type="project" value="UniProtKB-KW"/>
</dbReference>
<dbReference type="RefSeq" id="WP_228353785.1">
    <property type="nucleotide sequence ID" value="NZ_JACEGA010000001.1"/>
</dbReference>
<dbReference type="PANTHER" id="PTHR41786">
    <property type="entry name" value="MOTILITY ACCESSORY FACTOR MAF"/>
    <property type="match status" value="1"/>
</dbReference>
<keyword evidence="3" id="KW-1185">Reference proteome</keyword>
<evidence type="ECO:0000259" key="1">
    <source>
        <dbReference type="Pfam" id="PF01973"/>
    </source>
</evidence>
<dbReference type="Proteomes" id="UP000574276">
    <property type="component" value="Unassembled WGS sequence"/>
</dbReference>
<dbReference type="InterPro" id="IPR002826">
    <property type="entry name" value="MptE-like"/>
</dbReference>
<accession>A0A839K2P8</accession>
<name>A0A839K2P8_9FIRM</name>
<dbReference type="AlphaFoldDB" id="A0A839K2P8"/>